<dbReference type="AlphaFoldDB" id="A0A432XB11"/>
<dbReference type="RefSeq" id="WP_092842203.1">
    <property type="nucleotide sequence ID" value="NZ_FPCF01000015.1"/>
</dbReference>
<proteinExistence type="predicted"/>
<dbReference type="Gene3D" id="1.25.10.10">
    <property type="entry name" value="Leucine-rich Repeat Variant"/>
    <property type="match status" value="1"/>
</dbReference>
<dbReference type="EMBL" id="PIPU01000014">
    <property type="protein sequence ID" value="RUO45840.1"/>
    <property type="molecule type" value="Genomic_DNA"/>
</dbReference>
<feature type="signal peptide" evidence="1">
    <location>
        <begin position="1"/>
        <end position="19"/>
    </location>
</feature>
<evidence type="ECO:0000313" key="2">
    <source>
        <dbReference type="EMBL" id="RUO45840.1"/>
    </source>
</evidence>
<accession>A0A432XB11</accession>
<keyword evidence="1" id="KW-0732">Signal</keyword>
<dbReference type="InterPro" id="IPR011989">
    <property type="entry name" value="ARM-like"/>
</dbReference>
<evidence type="ECO:0000256" key="1">
    <source>
        <dbReference type="SAM" id="SignalP"/>
    </source>
</evidence>
<keyword evidence="3" id="KW-1185">Reference proteome</keyword>
<gene>
    <name evidence="2" type="ORF">CWE24_12530</name>
</gene>
<dbReference type="SUPFAM" id="SSF48371">
    <property type="entry name" value="ARM repeat"/>
    <property type="match status" value="1"/>
</dbReference>
<dbReference type="Proteomes" id="UP000286985">
    <property type="component" value="Unassembled WGS sequence"/>
</dbReference>
<reference evidence="3" key="1">
    <citation type="journal article" date="2018" name="Front. Microbiol.">
        <title>Genome-Based Analysis Reveals the Taxonomy and Diversity of the Family Idiomarinaceae.</title>
        <authorList>
            <person name="Liu Y."/>
            <person name="Lai Q."/>
            <person name="Shao Z."/>
        </authorList>
    </citation>
    <scope>NUCLEOTIDE SEQUENCE [LARGE SCALE GENOMIC DNA]</scope>
    <source>
        <strain evidence="3">908033</strain>
    </source>
</reference>
<protein>
    <submittedName>
        <fullName evidence="2">HEAT repeat domain-containing protein</fullName>
    </submittedName>
</protein>
<dbReference type="STRING" id="519452.SAMN04488139_0118"/>
<comment type="caution">
    <text evidence="2">The sequence shown here is derived from an EMBL/GenBank/DDBJ whole genome shotgun (WGS) entry which is preliminary data.</text>
</comment>
<organism evidence="2 3">
    <name type="scientific">Pseudidiomarina donghaiensis</name>
    <dbReference type="NCBI Taxonomy" id="519452"/>
    <lineage>
        <taxon>Bacteria</taxon>
        <taxon>Pseudomonadati</taxon>
        <taxon>Pseudomonadota</taxon>
        <taxon>Gammaproteobacteria</taxon>
        <taxon>Alteromonadales</taxon>
        <taxon>Idiomarinaceae</taxon>
        <taxon>Pseudidiomarina</taxon>
    </lineage>
</organism>
<feature type="chain" id="PRO_5018973407" evidence="1">
    <location>
        <begin position="20"/>
        <end position="241"/>
    </location>
</feature>
<sequence>MNILKSILLLCIVSCSSGASVPPKQYNDVVNALVDASATYDSMANKSFADSSASAFSRKLIAVINALNNNWSMESAEYYSNFLIQLWNMDESFTEKIDPFVLNHPKVRLEVARLIGQANKICASNFDATVIGDYVRSNLHNSNPSIQLSAIRALGSVGNGQDVETLLGIVLEERNGFAEHAASSLDLLHDKGAYSALKSAVKQVKRDDLKKYITEINEYYDGSIRLPEGGCISNKDSKDSF</sequence>
<dbReference type="InterPro" id="IPR016024">
    <property type="entry name" value="ARM-type_fold"/>
</dbReference>
<name>A0A432XB11_9GAMM</name>
<evidence type="ECO:0000313" key="3">
    <source>
        <dbReference type="Proteomes" id="UP000286985"/>
    </source>
</evidence>